<evidence type="ECO:0000256" key="2">
    <source>
        <dbReference type="SAM" id="MobiDB-lite"/>
    </source>
</evidence>
<evidence type="ECO:0000313" key="5">
    <source>
        <dbReference type="Proteomes" id="UP001174909"/>
    </source>
</evidence>
<dbReference type="Proteomes" id="UP001174909">
    <property type="component" value="Unassembled WGS sequence"/>
</dbReference>
<dbReference type="GO" id="GO:0005794">
    <property type="term" value="C:Golgi apparatus"/>
    <property type="evidence" value="ECO:0007669"/>
    <property type="project" value="TreeGrafter"/>
</dbReference>
<dbReference type="GO" id="GO:0016757">
    <property type="term" value="F:glycosyltransferase activity"/>
    <property type="evidence" value="ECO:0007669"/>
    <property type="project" value="InterPro"/>
</dbReference>
<reference evidence="4" key="1">
    <citation type="submission" date="2023-03" db="EMBL/GenBank/DDBJ databases">
        <authorList>
            <person name="Steffen K."/>
            <person name="Cardenas P."/>
        </authorList>
    </citation>
    <scope>NUCLEOTIDE SEQUENCE</scope>
</reference>
<dbReference type="PANTHER" id="PTHR11062">
    <property type="entry name" value="EXOSTOSIN HEPARAN SULFATE GLYCOSYLTRANSFERASE -RELATED"/>
    <property type="match status" value="1"/>
</dbReference>
<comment type="caution">
    <text evidence="4">The sequence shown here is derived from an EMBL/GenBank/DDBJ whole genome shotgun (WGS) entry which is preliminary data.</text>
</comment>
<comment type="similarity">
    <text evidence="1">Belongs to the glycosyltransferase 47 family.</text>
</comment>
<dbReference type="InterPro" id="IPR040911">
    <property type="entry name" value="Exostosin_GT47"/>
</dbReference>
<dbReference type="InterPro" id="IPR004263">
    <property type="entry name" value="Exostosin"/>
</dbReference>
<feature type="domain" description="Exostosin GT47" evidence="3">
    <location>
        <begin position="94"/>
        <end position="382"/>
    </location>
</feature>
<protein>
    <submittedName>
        <fullName evidence="4">Exostosin-like 3</fullName>
    </submittedName>
</protein>
<organism evidence="4 5">
    <name type="scientific">Geodia barretti</name>
    <name type="common">Barrett's horny sponge</name>
    <dbReference type="NCBI Taxonomy" id="519541"/>
    <lineage>
        <taxon>Eukaryota</taxon>
        <taxon>Metazoa</taxon>
        <taxon>Porifera</taxon>
        <taxon>Demospongiae</taxon>
        <taxon>Heteroscleromorpha</taxon>
        <taxon>Tetractinellida</taxon>
        <taxon>Astrophorina</taxon>
        <taxon>Geodiidae</taxon>
        <taxon>Geodia</taxon>
    </lineage>
</organism>
<feature type="region of interest" description="Disordered" evidence="2">
    <location>
        <begin position="41"/>
        <end position="64"/>
    </location>
</feature>
<sequence>MGLRRCLMTPKKLGLCLVLMVLGLLALLMISVPSTTRHESDRASLSNGVHVSQPPKASLSNNRLNAEAESERESVVPHCTFDECFNLKRCPLNKPFAVYVYNSFVFPVTRNVNQLSELVTSLITTGSYTLDPDAACVFVAVIWNSGEGVPLDMTSNIESLAHWGHDGENHILIELSTDQSTASLLEGVSTGRAIVARSFISLTRPFRAGFDTLLPPVLTTEVQLKDLPLLLPVSRQNFIYFHGDFASNYRPSSSSISPSDINNLNQSLKGKGKVDIMLECSWSKSKLPLREIREQWRLCGDQSSRLELCSKSMFSLVPSPDGPGPGLGVCTYTRLIESLMCGSIPVVIGVGMLPFNEVIDWSQVAISIPLGRLPDLHYILHSVSSEDIQNLRLQGRNLWYNYFRLSNNSHPECPQHSEVQNAPPTSPCSRLCLENSPL</sequence>
<dbReference type="EMBL" id="CASHTH010004507">
    <property type="protein sequence ID" value="CAI8058350.1"/>
    <property type="molecule type" value="Genomic_DNA"/>
</dbReference>
<evidence type="ECO:0000313" key="4">
    <source>
        <dbReference type="EMBL" id="CAI8058350.1"/>
    </source>
</evidence>
<dbReference type="GO" id="GO:0015012">
    <property type="term" value="P:heparan sulfate proteoglycan biosynthetic process"/>
    <property type="evidence" value="ECO:0007669"/>
    <property type="project" value="UniProtKB-ARBA"/>
</dbReference>
<dbReference type="AlphaFoldDB" id="A0AA35U1C2"/>
<dbReference type="Pfam" id="PF03016">
    <property type="entry name" value="Exostosin_GT47"/>
    <property type="match status" value="1"/>
</dbReference>
<accession>A0AA35U1C2</accession>
<proteinExistence type="inferred from homology"/>
<name>A0AA35U1C2_GEOBA</name>
<evidence type="ECO:0000256" key="1">
    <source>
        <dbReference type="ARBA" id="ARBA00010271"/>
    </source>
</evidence>
<dbReference type="PANTHER" id="PTHR11062:SF73">
    <property type="entry name" value="EXOSTOSIN-LIKE 3"/>
    <property type="match status" value="1"/>
</dbReference>
<gene>
    <name evidence="4" type="ORF">GBAR_LOCUS31722</name>
</gene>
<evidence type="ECO:0000259" key="3">
    <source>
        <dbReference type="Pfam" id="PF03016"/>
    </source>
</evidence>
<keyword evidence="5" id="KW-1185">Reference proteome</keyword>